<proteinExistence type="predicted"/>
<evidence type="ECO:0000313" key="2">
    <source>
        <dbReference type="Proteomes" id="UP000282551"/>
    </source>
</evidence>
<protein>
    <recommendedName>
        <fullName evidence="3">Transcriptional regulator, AbiEi antitoxin, Type IV TA system</fullName>
    </recommendedName>
</protein>
<gene>
    <name evidence="1" type="ORF">NCTC10485_01124</name>
</gene>
<dbReference type="EMBL" id="LR134355">
    <property type="protein sequence ID" value="VEG46496.1"/>
    <property type="molecule type" value="Genomic_DNA"/>
</dbReference>
<dbReference type="RefSeq" id="WP_308213119.1">
    <property type="nucleotide sequence ID" value="NZ_AP022604.1"/>
</dbReference>
<reference evidence="1 2" key="1">
    <citation type="submission" date="2018-12" db="EMBL/GenBank/DDBJ databases">
        <authorList>
            <consortium name="Pathogen Informatics"/>
        </authorList>
    </citation>
    <scope>NUCLEOTIDE SEQUENCE [LARGE SCALE GENOMIC DNA]</scope>
    <source>
        <strain evidence="1 2">NCTC10485</strain>
    </source>
</reference>
<evidence type="ECO:0008006" key="3">
    <source>
        <dbReference type="Google" id="ProtNLM"/>
    </source>
</evidence>
<sequence length="188" mass="20553">MPPQLLELFAGQRGVATYRQIREVIGRRVMERLVRDGHLVKIWPGIYSGPKPSALTRLRGLDLRCGEPVAVCLHTAAAVHGFDTEQPSRLHVLKPQGHQLRDDDALVVHHREGVPLTTVRGRLVTPPAWTAVEVARKVERPRALATLDAALRSQTCDVAGLWRAAEAQAARRGIVKVRELIGVGASAG</sequence>
<dbReference type="AlphaFoldDB" id="A0A448I231"/>
<keyword evidence="2" id="KW-1185">Reference proteome</keyword>
<evidence type="ECO:0000313" key="1">
    <source>
        <dbReference type="EMBL" id="VEG46496.1"/>
    </source>
</evidence>
<name>A0A448I231_MYCCI</name>
<accession>A0A448I231</accession>
<dbReference type="Proteomes" id="UP000282551">
    <property type="component" value="Chromosome"/>
</dbReference>
<organism evidence="1 2">
    <name type="scientific">Mycolicibacterium chitae</name>
    <name type="common">Mycobacterium chitae</name>
    <dbReference type="NCBI Taxonomy" id="1792"/>
    <lineage>
        <taxon>Bacteria</taxon>
        <taxon>Bacillati</taxon>
        <taxon>Actinomycetota</taxon>
        <taxon>Actinomycetes</taxon>
        <taxon>Mycobacteriales</taxon>
        <taxon>Mycobacteriaceae</taxon>
        <taxon>Mycolicibacterium</taxon>
    </lineage>
</organism>